<feature type="region of interest" description="Disordered" evidence="1">
    <location>
        <begin position="609"/>
        <end position="650"/>
    </location>
</feature>
<dbReference type="EMBL" id="CP001669">
    <property type="protein sequence ID" value="AFZ78989.1"/>
    <property type="molecule type" value="Genomic_DNA"/>
</dbReference>
<dbReference type="RefSeq" id="XP_004828655.1">
    <property type="nucleotide sequence ID" value="XM_004828598.1"/>
</dbReference>
<feature type="compositionally biased region" description="Polar residues" evidence="1">
    <location>
        <begin position="546"/>
        <end position="560"/>
    </location>
</feature>
<reference evidence="3 4" key="1">
    <citation type="journal article" date="2012" name="BMC Genomics">
        <title>Comparative genomic analysis and phylogenetic position of Theileria equi.</title>
        <authorList>
            <person name="Kappmeyer L.S."/>
            <person name="Thiagarajan M."/>
            <person name="Herndon D.R."/>
            <person name="Ramsay J.D."/>
            <person name="Caler E."/>
            <person name="Djikeng A."/>
            <person name="Gillespie J.J."/>
            <person name="Lau A.O."/>
            <person name="Roalson E.H."/>
            <person name="Silva J.C."/>
            <person name="Silva M.G."/>
            <person name="Suarez C.E."/>
            <person name="Ueti M.W."/>
            <person name="Nene V.M."/>
            <person name="Mealey R.H."/>
            <person name="Knowles D.P."/>
            <person name="Brayton K.A."/>
        </authorList>
    </citation>
    <scope>NUCLEOTIDE SEQUENCE [LARGE SCALE GENOMIC DNA]</scope>
    <source>
        <strain evidence="3 4">WA</strain>
    </source>
</reference>
<dbReference type="Proteomes" id="UP000031512">
    <property type="component" value="Chromosome 1"/>
</dbReference>
<dbReference type="InterPro" id="IPR014840">
    <property type="entry name" value="HRD"/>
</dbReference>
<feature type="compositionally biased region" description="Basic and acidic residues" evidence="1">
    <location>
        <begin position="42"/>
        <end position="59"/>
    </location>
</feature>
<evidence type="ECO:0000256" key="1">
    <source>
        <dbReference type="SAM" id="MobiDB-lite"/>
    </source>
</evidence>
<feature type="compositionally biased region" description="Basic and acidic residues" evidence="1">
    <location>
        <begin position="806"/>
        <end position="835"/>
    </location>
</feature>
<dbReference type="KEGG" id="beq:BEWA_018320"/>
<keyword evidence="4" id="KW-1185">Reference proteome</keyword>
<feature type="region of interest" description="Disordered" evidence="1">
    <location>
        <begin position="804"/>
        <end position="845"/>
    </location>
</feature>
<dbReference type="GeneID" id="15806754"/>
<feature type="region of interest" description="Disordered" evidence="1">
    <location>
        <begin position="42"/>
        <end position="74"/>
    </location>
</feature>
<evidence type="ECO:0000259" key="2">
    <source>
        <dbReference type="Pfam" id="PF08729"/>
    </source>
</evidence>
<name>L0AVS6_THEEQ</name>
<accession>L0AVS6</accession>
<dbReference type="VEuPathDB" id="PiroplasmaDB:BEWA_018320"/>
<feature type="region of interest" description="Disordered" evidence="1">
    <location>
        <begin position="528"/>
        <end position="566"/>
    </location>
</feature>
<sequence>MADHDPENKLNNSFVKIQNIVSNKNTNNSSTATVHSISVKKDDNSIDTKPKDHLSKTEEELIEQDLTDEDDTYEEPSIEKYLPGIYVDVKLKTKYIEHIGRKVVVPTIIDFYSECLKKYGDESNFIYEESYLEDMKIKDDGFRSENRNKSKKYPIDNNTCGIDDNNNINYAIQSQTTYEYGTQNRGDISYVESQRGLQHEDNIDDVVWLENRPNDPLLRCIRSITDRLNIQGIVGDPSSYLKEGGDDMHYDINDPFIDDSAMLSELNMSRNDILLKRDMEREFSDWSEEDEDIDIQEIKPSDFIANCYDAFKMEIAKNSIKENECTLFFNPGGWRKYMSRIPKQFLTIYYEFENANKNIADHLTDKVIRTKLKIFLESIFKKLVKVQEPKPKSKLVNSNGKNEDETISKKQKIKNDEFKIFGLNCILPWRIIGVNGRILRWIVRSIISITNAMSPYDLHKEWLTQVILHNEHMICEQTEKLRSKLTTKLQAIEKKNILVDSFTESIKSLSKNIGNIRKILKEYKDHANASKSVQMKQDKKDGNTKAKGNTETTKGSNTGSCLEDKRDIQHETEISSTYNENIKLVSKNDSNAEPLCDISTQNNVFCSDKEDDSLGNDDSLQTIEGKETNTGSQNTTNLKESTLNKDTDKTSESNMGDYGIAYFLKRSKIWKRIKGVHSIYRLVGNEMLVFIQMVNISLSVISTIGDTDFGYIVEENTLQQPLFDQSYKRLSDIVAKIVNETNSTKVNIPLDVTKVVVIHLQQVLKVKDLFERKNKRPLLFIDNSKLQAAPGRALIIGSKDKFKRTTSKEKTNGKNNITDKNHERTKREMQNKDDPNIQTNLGNNSQHTHFPGKFLKIKCIIVLYRKK</sequence>
<dbReference type="Pfam" id="PF08729">
    <property type="entry name" value="HUN"/>
    <property type="match status" value="1"/>
</dbReference>
<feature type="compositionally biased region" description="Acidic residues" evidence="1">
    <location>
        <begin position="60"/>
        <end position="74"/>
    </location>
</feature>
<feature type="compositionally biased region" description="Polar residues" evidence="1">
    <location>
        <begin position="836"/>
        <end position="845"/>
    </location>
</feature>
<proteinExistence type="predicted"/>
<feature type="compositionally biased region" description="Polar residues" evidence="1">
    <location>
        <begin position="616"/>
        <end position="641"/>
    </location>
</feature>
<feature type="domain" description="Hpc2-related" evidence="2">
    <location>
        <begin position="236"/>
        <end position="289"/>
    </location>
</feature>
<dbReference type="eggNOG" id="ENOG502T22F">
    <property type="taxonomic scope" value="Eukaryota"/>
</dbReference>
<evidence type="ECO:0000313" key="4">
    <source>
        <dbReference type="Proteomes" id="UP000031512"/>
    </source>
</evidence>
<dbReference type="OrthoDB" id="361447at2759"/>
<protein>
    <recommendedName>
        <fullName evidence="2">Hpc2-related domain-containing protein</fullName>
    </recommendedName>
</protein>
<evidence type="ECO:0000313" key="3">
    <source>
        <dbReference type="EMBL" id="AFZ78989.1"/>
    </source>
</evidence>
<organism evidence="3 4">
    <name type="scientific">Theileria equi strain WA</name>
    <dbReference type="NCBI Taxonomy" id="1537102"/>
    <lineage>
        <taxon>Eukaryota</taxon>
        <taxon>Sar</taxon>
        <taxon>Alveolata</taxon>
        <taxon>Apicomplexa</taxon>
        <taxon>Aconoidasida</taxon>
        <taxon>Piroplasmida</taxon>
        <taxon>Theileriidae</taxon>
        <taxon>Theileria</taxon>
    </lineage>
</organism>
<dbReference type="AlphaFoldDB" id="L0AVS6"/>
<gene>
    <name evidence="3" type="ORF">BEWA_018320</name>
</gene>